<feature type="coiled-coil region" evidence="1">
    <location>
        <begin position="143"/>
        <end position="218"/>
    </location>
</feature>
<dbReference type="AlphaFoldDB" id="A0A2J6TUS4"/>
<organism evidence="2 3">
    <name type="scientific">Hyaloscypha bicolor E</name>
    <dbReference type="NCBI Taxonomy" id="1095630"/>
    <lineage>
        <taxon>Eukaryota</taxon>
        <taxon>Fungi</taxon>
        <taxon>Dikarya</taxon>
        <taxon>Ascomycota</taxon>
        <taxon>Pezizomycotina</taxon>
        <taxon>Leotiomycetes</taxon>
        <taxon>Helotiales</taxon>
        <taxon>Hyaloscyphaceae</taxon>
        <taxon>Hyaloscypha</taxon>
        <taxon>Hyaloscypha bicolor</taxon>
    </lineage>
</organism>
<dbReference type="Proteomes" id="UP000235371">
    <property type="component" value="Unassembled WGS sequence"/>
</dbReference>
<accession>A0A2J6TUS4</accession>
<protein>
    <submittedName>
        <fullName evidence="2">Uncharacterized protein</fullName>
    </submittedName>
</protein>
<name>A0A2J6TUS4_9HELO</name>
<evidence type="ECO:0000313" key="3">
    <source>
        <dbReference type="Proteomes" id="UP000235371"/>
    </source>
</evidence>
<feature type="coiled-coil region" evidence="1">
    <location>
        <begin position="84"/>
        <end position="119"/>
    </location>
</feature>
<gene>
    <name evidence="2" type="ORF">K444DRAFT_698853</name>
</gene>
<evidence type="ECO:0000313" key="2">
    <source>
        <dbReference type="EMBL" id="PMD66755.1"/>
    </source>
</evidence>
<reference evidence="2 3" key="1">
    <citation type="submission" date="2016-04" db="EMBL/GenBank/DDBJ databases">
        <title>A degradative enzymes factory behind the ericoid mycorrhizal symbiosis.</title>
        <authorList>
            <consortium name="DOE Joint Genome Institute"/>
            <person name="Martino E."/>
            <person name="Morin E."/>
            <person name="Grelet G."/>
            <person name="Kuo A."/>
            <person name="Kohler A."/>
            <person name="Daghino S."/>
            <person name="Barry K."/>
            <person name="Choi C."/>
            <person name="Cichocki N."/>
            <person name="Clum A."/>
            <person name="Copeland A."/>
            <person name="Hainaut M."/>
            <person name="Haridas S."/>
            <person name="Labutti K."/>
            <person name="Lindquist E."/>
            <person name="Lipzen A."/>
            <person name="Khouja H.-R."/>
            <person name="Murat C."/>
            <person name="Ohm R."/>
            <person name="Olson A."/>
            <person name="Spatafora J."/>
            <person name="Veneault-Fourrey C."/>
            <person name="Henrissat B."/>
            <person name="Grigoriev I."/>
            <person name="Martin F."/>
            <person name="Perotto S."/>
        </authorList>
    </citation>
    <scope>NUCLEOTIDE SEQUENCE [LARGE SCALE GENOMIC DNA]</scope>
    <source>
        <strain evidence="2 3">E</strain>
    </source>
</reference>
<sequence>MATPQQDQCPAQDRTLELLQQIEGLTAQLRTKLIKAKEEKKTECTSQGGDNGEVFWTLRKANADLTKQIKDSDAFHDRVVEMLNDTHEEEIEALEAAHKKELEVAKSKAETNQKDIQRRNVEMNALKKKAATVGELQRKIGGLEKQLSTLGAVEKELTEAKKDLVAEKKQRVFLQKQIDNFQGRIKQLDNWDRLQEDLARALNARDDYKKRCEELEKRKR</sequence>
<dbReference type="OrthoDB" id="10345844at2759"/>
<dbReference type="EMBL" id="KZ613743">
    <property type="protein sequence ID" value="PMD66755.1"/>
    <property type="molecule type" value="Genomic_DNA"/>
</dbReference>
<evidence type="ECO:0000256" key="1">
    <source>
        <dbReference type="SAM" id="Coils"/>
    </source>
</evidence>
<dbReference type="GeneID" id="36596037"/>
<proteinExistence type="predicted"/>
<dbReference type="InParanoid" id="A0A2J6TUS4"/>
<keyword evidence="1" id="KW-0175">Coiled coil</keyword>
<dbReference type="RefSeq" id="XP_024743659.1">
    <property type="nucleotide sequence ID" value="XM_024887961.1"/>
</dbReference>
<keyword evidence="3" id="KW-1185">Reference proteome</keyword>